<organism evidence="2 3">
    <name type="scientific">Orchesella cincta</name>
    <name type="common">Springtail</name>
    <name type="synonym">Podura cincta</name>
    <dbReference type="NCBI Taxonomy" id="48709"/>
    <lineage>
        <taxon>Eukaryota</taxon>
        <taxon>Metazoa</taxon>
        <taxon>Ecdysozoa</taxon>
        <taxon>Arthropoda</taxon>
        <taxon>Hexapoda</taxon>
        <taxon>Collembola</taxon>
        <taxon>Entomobryomorpha</taxon>
        <taxon>Entomobryoidea</taxon>
        <taxon>Orchesellidae</taxon>
        <taxon>Orchesellinae</taxon>
        <taxon>Orchesella</taxon>
    </lineage>
</organism>
<feature type="transmembrane region" description="Helical" evidence="1">
    <location>
        <begin position="43"/>
        <end position="65"/>
    </location>
</feature>
<dbReference type="AlphaFoldDB" id="A0A1D2MCY1"/>
<name>A0A1D2MCY1_ORCCI</name>
<dbReference type="Proteomes" id="UP000094527">
    <property type="component" value="Unassembled WGS sequence"/>
</dbReference>
<gene>
    <name evidence="2" type="ORF">Ocin01_15940</name>
</gene>
<reference evidence="2 3" key="1">
    <citation type="journal article" date="2016" name="Genome Biol. Evol.">
        <title>Gene Family Evolution Reflects Adaptation to Soil Environmental Stressors in the Genome of the Collembolan Orchesella cincta.</title>
        <authorList>
            <person name="Faddeeva-Vakhrusheva A."/>
            <person name="Derks M.F."/>
            <person name="Anvar S.Y."/>
            <person name="Agamennone V."/>
            <person name="Suring W."/>
            <person name="Smit S."/>
            <person name="van Straalen N.M."/>
            <person name="Roelofs D."/>
        </authorList>
    </citation>
    <scope>NUCLEOTIDE SEQUENCE [LARGE SCALE GENOMIC DNA]</scope>
    <source>
        <tissue evidence="2">Mixed pool</tissue>
    </source>
</reference>
<dbReference type="EMBL" id="LJIJ01001810">
    <property type="protein sequence ID" value="ODM90744.1"/>
    <property type="molecule type" value="Genomic_DNA"/>
</dbReference>
<evidence type="ECO:0000256" key="1">
    <source>
        <dbReference type="SAM" id="Phobius"/>
    </source>
</evidence>
<evidence type="ECO:0000313" key="3">
    <source>
        <dbReference type="Proteomes" id="UP000094527"/>
    </source>
</evidence>
<comment type="caution">
    <text evidence="2">The sequence shown here is derived from an EMBL/GenBank/DDBJ whole genome shotgun (WGS) entry which is preliminary data.</text>
</comment>
<keyword evidence="1" id="KW-0472">Membrane</keyword>
<keyword evidence="3" id="KW-1185">Reference proteome</keyword>
<protein>
    <submittedName>
        <fullName evidence="2">Uncharacterized protein</fullName>
    </submittedName>
</protein>
<proteinExistence type="predicted"/>
<feature type="transmembrane region" description="Helical" evidence="1">
    <location>
        <begin position="12"/>
        <end position="31"/>
    </location>
</feature>
<accession>A0A1D2MCY1</accession>
<keyword evidence="1" id="KW-1133">Transmembrane helix</keyword>
<keyword evidence="1" id="KW-0812">Transmembrane</keyword>
<sequence>MWVHDRENWKLWIRANSVLVTFYIISFLGFIVNTSFEKDFQRIYFGATSIVLGLKLFVIPVVFLINFGRERPLQKAVGHAHRPCRSESHFLTDTLQSQPDYQTHVYFISPRNTTDFMIEAHIT</sequence>
<evidence type="ECO:0000313" key="2">
    <source>
        <dbReference type="EMBL" id="ODM90744.1"/>
    </source>
</evidence>